<name>A0A7W6GGV7_9HYPH</name>
<dbReference type="EMBL" id="JACIDR010000007">
    <property type="protein sequence ID" value="MBB3974735.1"/>
    <property type="molecule type" value="Genomic_DNA"/>
</dbReference>
<comment type="caution">
    <text evidence="2">The sequence shown here is derived from an EMBL/GenBank/DDBJ whole genome shotgun (WGS) entry which is preliminary data.</text>
</comment>
<dbReference type="AlphaFoldDB" id="A0A7W6GGV7"/>
<dbReference type="RefSeq" id="WP_183396584.1">
    <property type="nucleotide sequence ID" value="NZ_JACIDR010000007.1"/>
</dbReference>
<organism evidence="2 3">
    <name type="scientific">Hansschlegelia beijingensis</name>
    <dbReference type="NCBI Taxonomy" id="1133344"/>
    <lineage>
        <taxon>Bacteria</taxon>
        <taxon>Pseudomonadati</taxon>
        <taxon>Pseudomonadota</taxon>
        <taxon>Alphaproteobacteria</taxon>
        <taxon>Hyphomicrobiales</taxon>
        <taxon>Methylopilaceae</taxon>
        <taxon>Hansschlegelia</taxon>
    </lineage>
</organism>
<feature type="region of interest" description="Disordered" evidence="1">
    <location>
        <begin position="14"/>
        <end position="79"/>
    </location>
</feature>
<accession>A0A7W6GGV7</accession>
<dbReference type="InterPro" id="IPR021327">
    <property type="entry name" value="DUF2934"/>
</dbReference>
<dbReference type="Pfam" id="PF11154">
    <property type="entry name" value="DUF2934"/>
    <property type="match status" value="1"/>
</dbReference>
<feature type="compositionally biased region" description="Basic and acidic residues" evidence="1">
    <location>
        <begin position="14"/>
        <end position="29"/>
    </location>
</feature>
<proteinExistence type="predicted"/>
<evidence type="ECO:0000313" key="2">
    <source>
        <dbReference type="EMBL" id="MBB3974735.1"/>
    </source>
</evidence>
<evidence type="ECO:0008006" key="4">
    <source>
        <dbReference type="Google" id="ProtNLM"/>
    </source>
</evidence>
<reference evidence="2 3" key="1">
    <citation type="submission" date="2020-08" db="EMBL/GenBank/DDBJ databases">
        <title>Genomic Encyclopedia of Type Strains, Phase IV (KMG-IV): sequencing the most valuable type-strain genomes for metagenomic binning, comparative biology and taxonomic classification.</title>
        <authorList>
            <person name="Goeker M."/>
        </authorList>
    </citation>
    <scope>NUCLEOTIDE SEQUENCE [LARGE SCALE GENOMIC DNA]</scope>
    <source>
        <strain evidence="2 3">DSM 25481</strain>
    </source>
</reference>
<dbReference type="Proteomes" id="UP000528964">
    <property type="component" value="Unassembled WGS sequence"/>
</dbReference>
<gene>
    <name evidence="2" type="ORF">GGR24_003422</name>
</gene>
<keyword evidence="3" id="KW-1185">Reference proteome</keyword>
<feature type="compositionally biased region" description="Low complexity" evidence="1">
    <location>
        <begin position="38"/>
        <end position="50"/>
    </location>
</feature>
<evidence type="ECO:0000313" key="3">
    <source>
        <dbReference type="Proteomes" id="UP000528964"/>
    </source>
</evidence>
<evidence type="ECO:0000256" key="1">
    <source>
        <dbReference type="SAM" id="MobiDB-lite"/>
    </source>
</evidence>
<protein>
    <recommendedName>
        <fullName evidence="4">DUF2934 domain-containing protein</fullName>
    </recommendedName>
</protein>
<sequence length="79" mass="8466">MDPKIENIRERAHEIWLSEGRPEGRHDQHWAQAESELSGGSSWPSVSAAAVPPPEDPQSKANEAEADPSAGAPGENQPS</sequence>